<accession>A0A285J0S5</accession>
<dbReference type="Gene3D" id="1.10.390.10">
    <property type="entry name" value="Neutral Protease Domain 2"/>
    <property type="match status" value="1"/>
</dbReference>
<feature type="signal peptide" evidence="1">
    <location>
        <begin position="1"/>
        <end position="25"/>
    </location>
</feature>
<organism evidence="2 3">
    <name type="scientific">Arsukibacterium tuosuense</name>
    <dbReference type="NCBI Taxonomy" id="1323745"/>
    <lineage>
        <taxon>Bacteria</taxon>
        <taxon>Pseudomonadati</taxon>
        <taxon>Pseudomonadota</taxon>
        <taxon>Gammaproteobacteria</taxon>
        <taxon>Chromatiales</taxon>
        <taxon>Chromatiaceae</taxon>
        <taxon>Arsukibacterium</taxon>
    </lineage>
</organism>
<evidence type="ECO:0000313" key="3">
    <source>
        <dbReference type="Proteomes" id="UP000219353"/>
    </source>
</evidence>
<dbReference type="InterPro" id="IPR027268">
    <property type="entry name" value="Peptidase_M4/M1_CTD_sf"/>
</dbReference>
<dbReference type="Proteomes" id="UP000219353">
    <property type="component" value="Unassembled WGS sequence"/>
</dbReference>
<keyword evidence="3" id="KW-1185">Reference proteome</keyword>
<reference evidence="3" key="1">
    <citation type="submission" date="2017-09" db="EMBL/GenBank/DDBJ databases">
        <authorList>
            <person name="Varghese N."/>
            <person name="Submissions S."/>
        </authorList>
    </citation>
    <scope>NUCLEOTIDE SEQUENCE [LARGE SCALE GENOMIC DNA]</scope>
    <source>
        <strain evidence="3">CGMCC 1.12461</strain>
    </source>
</reference>
<dbReference type="EMBL" id="OBEB01000005">
    <property type="protein sequence ID" value="SNY53844.1"/>
    <property type="molecule type" value="Genomic_DNA"/>
</dbReference>
<name>A0A285J0S5_9GAMM</name>
<evidence type="ECO:0000256" key="1">
    <source>
        <dbReference type="SAM" id="SignalP"/>
    </source>
</evidence>
<sequence>MRCKINILALLLGIVLQLVLNQANAEENDFNLHIHVHYQQEKDLWQVNYVLPIAVDHVAFSRNSNFDRRNLYHFDPAKFVWDKAGDVLLIRSIDGSKFTSLELSFNSYYDFIQKDYTHNIKYTDGSTLLYTNHLTLGANIIEDKAISPIGASFSGTRFHFYAPNQNIIFLGQSYQDQAQWVLDNDGTYIYFGNITPIETDNMLAIVDPDLPKWVWHHTQQYFPKLFDYYQQKTGQPLDFKPVVFFNYDQLDGDYSNYSGGTLDGLVQLTINGKRWNQENNEQFNTLFHFLAHEVAHFWNGEMFAFEEQNHAWMHEGGADAFANFAMLEFGLIDNAQMLLRFEEAANNCVLNKGAESLEQSAKLWRYRNYYNCGAAMALASHLAIQAKSPDKSVFNLWQGMFKANAASRSYNQQDYFDQLSLLTGSKTLAKALARFSHDTELDNQAEVASWFTQSGITVSLSEEHPAEVKQHWGKQIISDLMRTHCNAISISSYDDYLKTYPIESCKAFEKSYEIQYVGNFDIYKEGIAAYQLFRESCENNHNIVLKNRAKQPMAEISCLSIPRHISPYMKLVSKTAS</sequence>
<dbReference type="AlphaFoldDB" id="A0A285J0S5"/>
<proteinExistence type="predicted"/>
<dbReference type="RefSeq" id="WP_097111704.1">
    <property type="nucleotide sequence ID" value="NZ_OBEB01000005.1"/>
</dbReference>
<keyword evidence="1" id="KW-0732">Signal</keyword>
<evidence type="ECO:0008006" key="4">
    <source>
        <dbReference type="Google" id="ProtNLM"/>
    </source>
</evidence>
<gene>
    <name evidence="2" type="ORF">SAMN06297280_2471</name>
</gene>
<dbReference type="OrthoDB" id="5935180at2"/>
<protein>
    <recommendedName>
        <fullName evidence="4">Peptidase M1 membrane alanine aminopeptidase domain-containing protein</fullName>
    </recommendedName>
</protein>
<evidence type="ECO:0000313" key="2">
    <source>
        <dbReference type="EMBL" id="SNY53844.1"/>
    </source>
</evidence>
<feature type="chain" id="PRO_5012334653" description="Peptidase M1 membrane alanine aminopeptidase domain-containing protein" evidence="1">
    <location>
        <begin position="26"/>
        <end position="577"/>
    </location>
</feature>
<dbReference type="SUPFAM" id="SSF55486">
    <property type="entry name" value="Metalloproteases ('zincins'), catalytic domain"/>
    <property type="match status" value="1"/>
</dbReference>